<proteinExistence type="inferred from homology"/>
<dbReference type="InterPro" id="IPR016161">
    <property type="entry name" value="Ald_DH/histidinol_DH"/>
</dbReference>
<evidence type="ECO:0000256" key="7">
    <source>
        <dbReference type="RuleBase" id="RU003345"/>
    </source>
</evidence>
<accession>V4HXI5</accession>
<dbReference type="InterPro" id="IPR012394">
    <property type="entry name" value="Aldehyde_DH_NAD(P)"/>
</dbReference>
<dbReference type="PANTHER" id="PTHR43570">
    <property type="entry name" value="ALDEHYDE DEHYDROGENASE"/>
    <property type="match status" value="1"/>
</dbReference>
<keyword evidence="3" id="KW-0520">NAD</keyword>
<dbReference type="GO" id="GO:0006081">
    <property type="term" value="P:aldehyde metabolic process"/>
    <property type="evidence" value="ECO:0007669"/>
    <property type="project" value="InterPro"/>
</dbReference>
<evidence type="ECO:0000256" key="1">
    <source>
        <dbReference type="ARBA" id="ARBA00009986"/>
    </source>
</evidence>
<dbReference type="Gene3D" id="3.40.605.10">
    <property type="entry name" value="Aldehyde Dehydrogenase, Chain A, domain 1"/>
    <property type="match status" value="1"/>
</dbReference>
<evidence type="ECO:0000256" key="3">
    <source>
        <dbReference type="ARBA" id="ARBA00023027"/>
    </source>
</evidence>
<organism evidence="9 10">
    <name type="scientific">Pseudoalteromonas luteoviolacea (strain 2ta16)</name>
    <dbReference type="NCBI Taxonomy" id="1353533"/>
    <lineage>
        <taxon>Bacteria</taxon>
        <taxon>Pseudomonadati</taxon>
        <taxon>Pseudomonadota</taxon>
        <taxon>Gammaproteobacteria</taxon>
        <taxon>Alteromonadales</taxon>
        <taxon>Pseudoalteromonadaceae</taxon>
        <taxon>Pseudoalteromonas</taxon>
    </lineage>
</organism>
<evidence type="ECO:0000256" key="6">
    <source>
        <dbReference type="PROSITE-ProRule" id="PRU10007"/>
    </source>
</evidence>
<dbReference type="PROSITE" id="PS00687">
    <property type="entry name" value="ALDEHYDE_DEHYDR_GLU"/>
    <property type="match status" value="1"/>
</dbReference>
<evidence type="ECO:0000256" key="2">
    <source>
        <dbReference type="ARBA" id="ARBA00023002"/>
    </source>
</evidence>
<dbReference type="GO" id="GO:0005737">
    <property type="term" value="C:cytoplasm"/>
    <property type="evidence" value="ECO:0007669"/>
    <property type="project" value="TreeGrafter"/>
</dbReference>
<feature type="domain" description="Aldehyde dehydrogenase" evidence="8">
    <location>
        <begin position="38"/>
        <end position="443"/>
    </location>
</feature>
<evidence type="ECO:0000313" key="9">
    <source>
        <dbReference type="EMBL" id="ESP94498.1"/>
    </source>
</evidence>
<evidence type="ECO:0000259" key="8">
    <source>
        <dbReference type="Pfam" id="PF00171"/>
    </source>
</evidence>
<sequence length="474" mass="52160">MYSLQMVKGEDVTAVLNNSIGDKLATLKAAYLATPYPSVDARKQLLKNLSAAIIESKSRLVDAAKADFSTRSDYDSLVADIIPTISHIKYISKHLDSWIKPHSRSAGWQFLPSKVWIEYVPKGVVGVIAPWNYPIQLALVPLATAIAAGNKVMLKLSELTPAINQVIKDVLAPLEGDCIVIEGDANVASEFSQLAFDHLFFTGSTHIGKQVYAAAAQNLVPVTLELGGKSPMLVLDDANQHKAILDIIHAKTMNAGQICVAPDYVLVNESIFDEFIEKLKSRVRESSQSKDCTGIINQHHANRLLSLMNDAQSQGAEVYSSKPLESLTAKEFGIHIVIEPSLKSRIMQEEVFGPIVNVLKVQDLEHAKRVVQSLGTPLACYLYTNSKEPEAVLRRSLQAGSLCINDMLLHVAVVDLPFGGLGSSGMGQYHAKEGFMALSHGKSIFKSSDKMWRSQLFDRYSHIIKHVLTWLYLR</sequence>
<gene>
    <name evidence="9" type="ORF">PL2TA16_00498</name>
</gene>
<dbReference type="InterPro" id="IPR029510">
    <property type="entry name" value="Ald_DH_CS_GLU"/>
</dbReference>
<dbReference type="PIRSF" id="PIRSF036492">
    <property type="entry name" value="ALDH"/>
    <property type="match status" value="1"/>
</dbReference>
<dbReference type="GO" id="GO:0004029">
    <property type="term" value="F:aldehyde dehydrogenase (NAD+) activity"/>
    <property type="evidence" value="ECO:0007669"/>
    <property type="project" value="TreeGrafter"/>
</dbReference>
<dbReference type="InterPro" id="IPR015590">
    <property type="entry name" value="Aldehyde_DH_dom"/>
</dbReference>
<dbReference type="InterPro" id="IPR016162">
    <property type="entry name" value="Ald_DH_N"/>
</dbReference>
<dbReference type="EMBL" id="AUSV01000013">
    <property type="protein sequence ID" value="ESP94498.1"/>
    <property type="molecule type" value="Genomic_DNA"/>
</dbReference>
<evidence type="ECO:0000256" key="5">
    <source>
        <dbReference type="PIRSR" id="PIRSR036492-1"/>
    </source>
</evidence>
<name>V4HXI5_PSEL2</name>
<dbReference type="PANTHER" id="PTHR43570:SF20">
    <property type="entry name" value="ALDEHYDE DEHYDROGENASE ALDX-RELATED"/>
    <property type="match status" value="1"/>
</dbReference>
<dbReference type="Proteomes" id="UP000017820">
    <property type="component" value="Unassembled WGS sequence"/>
</dbReference>
<feature type="active site" evidence="5">
    <location>
        <position position="259"/>
    </location>
</feature>
<protein>
    <recommendedName>
        <fullName evidence="4">Aldehyde dehydrogenase</fullName>
    </recommendedName>
</protein>
<evidence type="ECO:0000313" key="10">
    <source>
        <dbReference type="Proteomes" id="UP000017820"/>
    </source>
</evidence>
<keyword evidence="2 4" id="KW-0560">Oxidoreductase</keyword>
<evidence type="ECO:0000256" key="4">
    <source>
        <dbReference type="PIRNR" id="PIRNR036492"/>
    </source>
</evidence>
<dbReference type="AlphaFoldDB" id="V4HXI5"/>
<dbReference type="Pfam" id="PF00171">
    <property type="entry name" value="Aldedh"/>
    <property type="match status" value="1"/>
</dbReference>
<reference evidence="9 10" key="1">
    <citation type="submission" date="2013-07" db="EMBL/GenBank/DDBJ databases">
        <title>Draft genome sequence of Pseudoalteromonas luteoviolacea 2ta16.</title>
        <authorList>
            <person name="Allen E.E."/>
            <person name="Azam F."/>
            <person name="Podell S."/>
        </authorList>
    </citation>
    <scope>NUCLEOTIDE SEQUENCE [LARGE SCALE GENOMIC DNA]</scope>
    <source>
        <strain evidence="9 10">2ta16</strain>
    </source>
</reference>
<dbReference type="SUPFAM" id="SSF53720">
    <property type="entry name" value="ALDH-like"/>
    <property type="match status" value="1"/>
</dbReference>
<dbReference type="PATRIC" id="fig|1353533.3.peg.929"/>
<dbReference type="InterPro" id="IPR016163">
    <property type="entry name" value="Ald_DH_C"/>
</dbReference>
<comment type="caution">
    <text evidence="9">The sequence shown here is derived from an EMBL/GenBank/DDBJ whole genome shotgun (WGS) entry which is preliminary data.</text>
</comment>
<dbReference type="Gene3D" id="3.40.309.10">
    <property type="entry name" value="Aldehyde Dehydrogenase, Chain A, domain 2"/>
    <property type="match status" value="1"/>
</dbReference>
<comment type="similarity">
    <text evidence="1 4 7">Belongs to the aldehyde dehydrogenase family.</text>
</comment>
<feature type="active site" evidence="5 6">
    <location>
        <position position="225"/>
    </location>
</feature>